<dbReference type="Proteomes" id="UP000475079">
    <property type="component" value="Unassembled WGS sequence"/>
</dbReference>
<evidence type="ECO:0000313" key="1">
    <source>
        <dbReference type="EMBL" id="MPQ54332.1"/>
    </source>
</evidence>
<organism evidence="1 2">
    <name type="scientific">Citrobacter telavivensis</name>
    <dbReference type="NCBI Taxonomy" id="2653932"/>
    <lineage>
        <taxon>Bacteria</taxon>
        <taxon>Pseudomonadati</taxon>
        <taxon>Pseudomonadota</taxon>
        <taxon>Gammaproteobacteria</taxon>
        <taxon>Enterobacterales</taxon>
        <taxon>Enterobacteriaceae</taxon>
        <taxon>Citrobacter</taxon>
    </lineage>
</organism>
<keyword evidence="2" id="KW-1185">Reference proteome</keyword>
<comment type="caution">
    <text evidence="1">The sequence shown here is derived from an EMBL/GenBank/DDBJ whole genome shotgun (WGS) entry which is preliminary data.</text>
</comment>
<evidence type="ECO:0008006" key="3">
    <source>
        <dbReference type="Google" id="ProtNLM"/>
    </source>
</evidence>
<accession>A0A6L5EFQ6</accession>
<dbReference type="RefSeq" id="WP_152400127.1">
    <property type="nucleotide sequence ID" value="NZ_WHIY01000028.1"/>
</dbReference>
<protein>
    <recommendedName>
        <fullName evidence="3">Conjugal transfer protein TraE</fullName>
    </recommendedName>
</protein>
<sequence length="282" mass="31968">MTNSLTGIFASLLALPGFEKEKIAALLSENSSKKLLSPTTLRFRPGTKALVDLISEKLGISASEVINLILESTLREIYFPFSHTAESIADRFEYLLKSHGLSPPDVAQLLSPWNLRLSILRDRERTMDYLTPPLLETLARWFYVSQDWLFGRSDCPVDTSLPIHRWPQSEEEFRKRIIPSDENNNIKIIFWTNVNSPDNEYEKRTGILIKKKETSGNVIYHPVLSITPQCLNSDQRDWVTSLKTSLKDTASIRFITLGERAATALEQGTTLPAFILNKSVNT</sequence>
<evidence type="ECO:0000313" key="2">
    <source>
        <dbReference type="Proteomes" id="UP000475079"/>
    </source>
</evidence>
<dbReference type="AlphaFoldDB" id="A0A6L5EFQ6"/>
<proteinExistence type="predicted"/>
<reference evidence="1 2" key="1">
    <citation type="submission" date="2019-10" db="EMBL/GenBank/DDBJ databases">
        <title>Characterization of a new Citrobacter species.</title>
        <authorList>
            <person name="Goncalves Ribeiro T."/>
            <person name="Izdebski R."/>
            <person name="Urbanowicz P."/>
            <person name="Carmeli Y."/>
            <person name="Gniadkowski M."/>
            <person name="Peixe L."/>
        </authorList>
    </citation>
    <scope>NUCLEOTIDE SEQUENCE [LARGE SCALE GENOMIC DNA]</scope>
    <source>
        <strain evidence="1 2">NMI7905_11</strain>
    </source>
</reference>
<dbReference type="EMBL" id="WHIY01000028">
    <property type="protein sequence ID" value="MPQ54332.1"/>
    <property type="molecule type" value="Genomic_DNA"/>
</dbReference>
<gene>
    <name evidence="1" type="ORF">GBB84_25975</name>
</gene>
<name>A0A6L5EFQ6_9ENTR</name>